<protein>
    <submittedName>
        <fullName evidence="1">Capsid protein</fullName>
    </submittedName>
</protein>
<name>A0A858NMF4_9VIRU</name>
<dbReference type="InterPro" id="IPR029053">
    <property type="entry name" value="Viral_coat"/>
</dbReference>
<evidence type="ECO:0000313" key="1">
    <source>
        <dbReference type="EMBL" id="QJB18617.1"/>
    </source>
</evidence>
<reference evidence="1" key="1">
    <citation type="submission" date="2020-04" db="EMBL/GenBank/DDBJ databases">
        <title>Genomes of microviruses in a sewage oxidation pond.</title>
        <authorList>
            <person name="Schreck J."/>
            <person name="Kraberger S."/>
            <person name="Scotch M."/>
            <person name="Halden R.U."/>
            <person name="Varsani A."/>
        </authorList>
    </citation>
    <scope>NUCLEOTIDE SEQUENCE</scope>
    <source>
        <strain evidence="1">6434_474</strain>
    </source>
</reference>
<accession>A0A858NMF4</accession>
<proteinExistence type="predicted"/>
<sequence>MAFRPRRTFRRRRRFRRRRMRRRVPFRRRRFTRAVRRVILRTAEPKQIWSPENDTGYAIREGDGTSRVINVSNPCAAPIQGVEDDQFIGNKIFAKGIALRGQVGTSGEVTTRQGCLIRITLVYSKEQAPNLFGPWTEFTSATTSVAAPLQTPPDLNPRFFESSNATLQFVGNGWTLPFDRTRVKIISSKTIVVNPGVENEAGAGIIAMPTAFSLYFPINKWLQIEDPDQQEQTALIRFKYGTYYLVMQAVSNTNDVTNQTIAEMDYSIGFFFRDP</sequence>
<organism evidence="1">
    <name type="scientific">Genomoviridae sp</name>
    <dbReference type="NCBI Taxonomy" id="2202565"/>
    <lineage>
        <taxon>Viruses</taxon>
        <taxon>Monodnaviria</taxon>
        <taxon>Shotokuvirae</taxon>
        <taxon>Cressdnaviricota</taxon>
        <taxon>Repensiviricetes</taxon>
        <taxon>Geplafuvirales</taxon>
        <taxon>Genomoviridae</taxon>
    </lineage>
</organism>
<dbReference type="EMBL" id="MT309850">
    <property type="protein sequence ID" value="QJB18617.1"/>
    <property type="molecule type" value="Genomic_DNA"/>
</dbReference>
<dbReference type="Gene3D" id="2.60.120.20">
    <property type="match status" value="1"/>
</dbReference>